<dbReference type="InterPro" id="IPR005801">
    <property type="entry name" value="ADC_synthase"/>
</dbReference>
<feature type="domain" description="Chorismate-utilising enzyme C-terminal" evidence="1">
    <location>
        <begin position="117"/>
        <end position="372"/>
    </location>
</feature>
<dbReference type="RefSeq" id="WP_146938034.1">
    <property type="nucleotide sequence ID" value="NZ_BJXW01000021.1"/>
</dbReference>
<dbReference type="GO" id="GO:0000162">
    <property type="term" value="P:L-tryptophan biosynthetic process"/>
    <property type="evidence" value="ECO:0007669"/>
    <property type="project" value="TreeGrafter"/>
</dbReference>
<dbReference type="PRINTS" id="PR00095">
    <property type="entry name" value="ANTSNTHASEI"/>
</dbReference>
<protein>
    <submittedName>
        <fullName evidence="2">Aminodeoxychorismate synthase, component I</fullName>
    </submittedName>
</protein>
<dbReference type="GO" id="GO:0046820">
    <property type="term" value="F:4-amino-4-deoxychorismate synthase activity"/>
    <property type="evidence" value="ECO:0007669"/>
    <property type="project" value="TreeGrafter"/>
</dbReference>
<dbReference type="InterPro" id="IPR036038">
    <property type="entry name" value="Aminotransferase-like"/>
</dbReference>
<evidence type="ECO:0000313" key="2">
    <source>
        <dbReference type="EMBL" id="GEN31649.1"/>
    </source>
</evidence>
<dbReference type="InterPro" id="IPR019999">
    <property type="entry name" value="Anth_synth_I-like"/>
</dbReference>
<dbReference type="Gene3D" id="3.60.120.10">
    <property type="entry name" value="Anthranilate synthase"/>
    <property type="match status" value="1"/>
</dbReference>
<dbReference type="Gene3D" id="3.30.470.10">
    <property type="match status" value="1"/>
</dbReference>
<dbReference type="Pfam" id="PF00425">
    <property type="entry name" value="Chorismate_bind"/>
    <property type="match status" value="1"/>
</dbReference>
<accession>A0A511UYD5</accession>
<gene>
    <name evidence="2" type="ORF">CQU01_18870</name>
</gene>
<proteinExistence type="predicted"/>
<evidence type="ECO:0000259" key="1">
    <source>
        <dbReference type="Pfam" id="PF00425"/>
    </source>
</evidence>
<dbReference type="NCBIfam" id="TIGR00553">
    <property type="entry name" value="pabB"/>
    <property type="match status" value="1"/>
</dbReference>
<evidence type="ECO:0000313" key="3">
    <source>
        <dbReference type="Proteomes" id="UP000321491"/>
    </source>
</evidence>
<organism evidence="2 3">
    <name type="scientific">Cerasibacillus quisquiliarum</name>
    <dbReference type="NCBI Taxonomy" id="227865"/>
    <lineage>
        <taxon>Bacteria</taxon>
        <taxon>Bacillati</taxon>
        <taxon>Bacillota</taxon>
        <taxon>Bacilli</taxon>
        <taxon>Bacillales</taxon>
        <taxon>Bacillaceae</taxon>
        <taxon>Cerasibacillus</taxon>
    </lineage>
</organism>
<sequence>MTKNKREPFAYFEFMKQHTVEPILFEHPKQVIIAEQLEDVLLAMRQVEAALKAGYYAAGYVSYEAAPAFNKQYKVVEATNHKPFVWFGVFEKKEQMNEVEDSTQPYSCSQWEIDLTRDDYAKKFMHIQRSIAAGETNQVNYTVRMRAPFQGNALAFYRELTKAQSAHYTCFIETEEQQILSASPEMFFRVKNGTIMTRPMAGTARRGKSREEDRYQLEALKQSDKNKLENKMIVDLLCKDLKSISNPGTVEITSLYDIEKYPTVFQMTSTVTAKLRADKSMTDVFKALFPPASMTGDPKERTMAIISEIEDSPRGVYSGAIGYMTPDGEAIFNVPIRTVVIDKDTGIAKYGVGGGITINSTADDEYDEIVTKAAVLTRSQTTFQLLESLRLENGTYFLLREHLERIQQSSAYFHFKFEIDDVKKALSTYAKKHPMGIQKVRLLVSQTGDIHVEGQQIKDIEESKQIAVASSPIHKDNIFLYHKTTNRAVYEEHQVSGVYDTLLWNEAGELTEFTNGNLVVEWGGVRYTPPVECGLLPGTFRSSLLKEKEIKEKVIHKEDLERCSRMWLINSVRKWVPVYIKS</sequence>
<dbReference type="Gene3D" id="3.20.10.10">
    <property type="entry name" value="D-amino Acid Aminotransferase, subunit A, domain 2"/>
    <property type="match status" value="1"/>
</dbReference>
<dbReference type="InterPro" id="IPR015890">
    <property type="entry name" value="Chorismate_C"/>
</dbReference>
<dbReference type="GO" id="GO:0009396">
    <property type="term" value="P:folic acid-containing compound biosynthetic process"/>
    <property type="evidence" value="ECO:0007669"/>
    <property type="project" value="InterPro"/>
</dbReference>
<dbReference type="EMBL" id="BJXW01000021">
    <property type="protein sequence ID" value="GEN31649.1"/>
    <property type="molecule type" value="Genomic_DNA"/>
</dbReference>
<dbReference type="Pfam" id="PF01063">
    <property type="entry name" value="Aminotran_4"/>
    <property type="match status" value="1"/>
</dbReference>
<name>A0A511UYD5_9BACI</name>
<dbReference type="PANTHER" id="PTHR11236:SF50">
    <property type="entry name" value="AMINODEOXYCHORISMATE SYNTHASE COMPONENT 1"/>
    <property type="match status" value="1"/>
</dbReference>
<dbReference type="SUPFAM" id="SSF56322">
    <property type="entry name" value="ADC synthase"/>
    <property type="match status" value="1"/>
</dbReference>
<keyword evidence="3" id="KW-1185">Reference proteome</keyword>
<dbReference type="InterPro" id="IPR005802">
    <property type="entry name" value="ADC_synth_comp_1"/>
</dbReference>
<dbReference type="InterPro" id="IPR043132">
    <property type="entry name" value="BCAT-like_C"/>
</dbReference>
<dbReference type="InterPro" id="IPR001544">
    <property type="entry name" value="Aminotrans_IV"/>
</dbReference>
<dbReference type="Proteomes" id="UP000321491">
    <property type="component" value="Unassembled WGS sequence"/>
</dbReference>
<reference evidence="2 3" key="1">
    <citation type="submission" date="2019-07" db="EMBL/GenBank/DDBJ databases">
        <title>Whole genome shotgun sequence of Cerasibacillus quisquiliarum NBRC 102429.</title>
        <authorList>
            <person name="Hosoyama A."/>
            <person name="Uohara A."/>
            <person name="Ohji S."/>
            <person name="Ichikawa N."/>
        </authorList>
    </citation>
    <scope>NUCLEOTIDE SEQUENCE [LARGE SCALE GENOMIC DNA]</scope>
    <source>
        <strain evidence="2 3">NBRC 102429</strain>
    </source>
</reference>
<comment type="caution">
    <text evidence="2">The sequence shown here is derived from an EMBL/GenBank/DDBJ whole genome shotgun (WGS) entry which is preliminary data.</text>
</comment>
<dbReference type="SUPFAM" id="SSF56752">
    <property type="entry name" value="D-aminoacid aminotransferase-like PLP-dependent enzymes"/>
    <property type="match status" value="1"/>
</dbReference>
<dbReference type="OrthoDB" id="9803598at2"/>
<dbReference type="PANTHER" id="PTHR11236">
    <property type="entry name" value="AMINOBENZOATE/ANTHRANILATE SYNTHASE"/>
    <property type="match status" value="1"/>
</dbReference>
<dbReference type="InterPro" id="IPR043131">
    <property type="entry name" value="BCAT-like_N"/>
</dbReference>
<dbReference type="AlphaFoldDB" id="A0A511UYD5"/>